<dbReference type="AlphaFoldDB" id="A0A5J9SWN6"/>
<reference evidence="3 4" key="1">
    <citation type="journal article" date="2019" name="Sci. Rep.">
        <title>A high-quality genome of Eragrostis curvula grass provides insights into Poaceae evolution and supports new strategies to enhance forage quality.</title>
        <authorList>
            <person name="Carballo J."/>
            <person name="Santos B.A.C.M."/>
            <person name="Zappacosta D."/>
            <person name="Garbus I."/>
            <person name="Selva J.P."/>
            <person name="Gallo C.A."/>
            <person name="Diaz A."/>
            <person name="Albertini E."/>
            <person name="Caccamo M."/>
            <person name="Echenique V."/>
        </authorList>
    </citation>
    <scope>NUCLEOTIDE SEQUENCE [LARGE SCALE GENOMIC DNA]</scope>
    <source>
        <strain evidence="4">cv. Victoria</strain>
        <tissue evidence="3">Leaf</tissue>
    </source>
</reference>
<feature type="non-terminal residue" evidence="3">
    <location>
        <position position="1"/>
    </location>
</feature>
<evidence type="ECO:0000313" key="3">
    <source>
        <dbReference type="EMBL" id="TVU03354.1"/>
    </source>
</evidence>
<dbReference type="CDD" id="cd22157">
    <property type="entry name" value="F-box_AtFBW1-like"/>
    <property type="match status" value="1"/>
</dbReference>
<sequence length="369" mass="41853">MFLSKMQKETKRSKTRLGDEPPPPPQPSAVHVPHLPEDLVAEILTLLPSKSVLRFRAVSRAWRRITTDPAFLAAHARRRPLKIVIHSTTTVTCPCDQPHSYDCKDAVLCLVIASCDGVLLVKVVGGGNGIYLMCNPMTRQWNELPRLQIINRLSIVEYGFYYHQPSGEYRLLCRYSTRMPSTIAYTFYIVSAAATEPRLLSMADVDEEVIQIGHYGCVPVALHGRLHWLRWPMPCRSTGRIMVFDTESETFHLMMHPPTPSMRVKIFAMDGLLAAAEFANTMQIDLWFLEDYANGRWERRHQISTPPIYAQLRAAQPDLVSRVLYTVEAGTNEGDIVLRPTYNGIVVYNDFGLDDSIIYSIAKQSYNIV</sequence>
<dbReference type="PROSITE" id="PS50181">
    <property type="entry name" value="FBOX"/>
    <property type="match status" value="1"/>
</dbReference>
<dbReference type="Pfam" id="PF00646">
    <property type="entry name" value="F-box"/>
    <property type="match status" value="1"/>
</dbReference>
<accession>A0A5J9SWN6</accession>
<dbReference type="Pfam" id="PF08268">
    <property type="entry name" value="FBA_3"/>
    <property type="match status" value="1"/>
</dbReference>
<gene>
    <name evidence="3" type="ORF">EJB05_51116</name>
</gene>
<comment type="caution">
    <text evidence="3">The sequence shown here is derived from an EMBL/GenBank/DDBJ whole genome shotgun (WGS) entry which is preliminary data.</text>
</comment>
<organism evidence="3 4">
    <name type="scientific">Eragrostis curvula</name>
    <name type="common">weeping love grass</name>
    <dbReference type="NCBI Taxonomy" id="38414"/>
    <lineage>
        <taxon>Eukaryota</taxon>
        <taxon>Viridiplantae</taxon>
        <taxon>Streptophyta</taxon>
        <taxon>Embryophyta</taxon>
        <taxon>Tracheophyta</taxon>
        <taxon>Spermatophyta</taxon>
        <taxon>Magnoliopsida</taxon>
        <taxon>Liliopsida</taxon>
        <taxon>Poales</taxon>
        <taxon>Poaceae</taxon>
        <taxon>PACMAD clade</taxon>
        <taxon>Chloridoideae</taxon>
        <taxon>Eragrostideae</taxon>
        <taxon>Eragrostidinae</taxon>
        <taxon>Eragrostis</taxon>
    </lineage>
</organism>
<feature type="compositionally biased region" description="Basic and acidic residues" evidence="1">
    <location>
        <begin position="1"/>
        <end position="19"/>
    </location>
</feature>
<dbReference type="PANTHER" id="PTHR31672">
    <property type="entry name" value="BNACNNG10540D PROTEIN"/>
    <property type="match status" value="1"/>
</dbReference>
<protein>
    <recommendedName>
        <fullName evidence="2">F-box domain-containing protein</fullName>
    </recommendedName>
</protein>
<feature type="region of interest" description="Disordered" evidence="1">
    <location>
        <begin position="1"/>
        <end position="31"/>
    </location>
</feature>
<dbReference type="InterPro" id="IPR017451">
    <property type="entry name" value="F-box-assoc_interact_dom"/>
</dbReference>
<dbReference type="Gramene" id="TVU03354">
    <property type="protein sequence ID" value="TVU03354"/>
    <property type="gene ID" value="EJB05_51116"/>
</dbReference>
<dbReference type="SUPFAM" id="SSF81383">
    <property type="entry name" value="F-box domain"/>
    <property type="match status" value="1"/>
</dbReference>
<dbReference type="Proteomes" id="UP000324897">
    <property type="component" value="Unassembled WGS sequence"/>
</dbReference>
<dbReference type="Gene3D" id="1.20.1280.50">
    <property type="match status" value="1"/>
</dbReference>
<dbReference type="NCBIfam" id="TIGR01640">
    <property type="entry name" value="F_box_assoc_1"/>
    <property type="match status" value="1"/>
</dbReference>
<dbReference type="InterPro" id="IPR013187">
    <property type="entry name" value="F-box-assoc_dom_typ3"/>
</dbReference>
<dbReference type="OrthoDB" id="696628at2759"/>
<evidence type="ECO:0000259" key="2">
    <source>
        <dbReference type="PROSITE" id="PS50181"/>
    </source>
</evidence>
<dbReference type="InterPro" id="IPR050796">
    <property type="entry name" value="SCF_F-box_component"/>
</dbReference>
<dbReference type="InterPro" id="IPR001810">
    <property type="entry name" value="F-box_dom"/>
</dbReference>
<dbReference type="PANTHER" id="PTHR31672:SF2">
    <property type="entry name" value="F-BOX DOMAIN-CONTAINING PROTEIN"/>
    <property type="match status" value="1"/>
</dbReference>
<dbReference type="EMBL" id="RWGY01000191">
    <property type="protein sequence ID" value="TVU03354.1"/>
    <property type="molecule type" value="Genomic_DNA"/>
</dbReference>
<dbReference type="InterPro" id="IPR036047">
    <property type="entry name" value="F-box-like_dom_sf"/>
</dbReference>
<dbReference type="SMART" id="SM00256">
    <property type="entry name" value="FBOX"/>
    <property type="match status" value="1"/>
</dbReference>
<proteinExistence type="predicted"/>
<feature type="domain" description="F-box" evidence="2">
    <location>
        <begin position="29"/>
        <end position="79"/>
    </location>
</feature>
<keyword evidence="4" id="KW-1185">Reference proteome</keyword>
<name>A0A5J9SWN6_9POAL</name>
<evidence type="ECO:0000256" key="1">
    <source>
        <dbReference type="SAM" id="MobiDB-lite"/>
    </source>
</evidence>
<evidence type="ECO:0000313" key="4">
    <source>
        <dbReference type="Proteomes" id="UP000324897"/>
    </source>
</evidence>